<feature type="transmembrane region" description="Helical" evidence="9">
    <location>
        <begin position="280"/>
        <end position="301"/>
    </location>
</feature>
<evidence type="ECO:0000256" key="5">
    <source>
        <dbReference type="ARBA" id="ARBA00022989"/>
    </source>
</evidence>
<dbReference type="PANTHER" id="PTHR42643:SF30">
    <property type="entry name" value="IONOTROPIC RECEPTOR 40A-RELATED"/>
    <property type="match status" value="1"/>
</dbReference>
<keyword evidence="8" id="KW-0325">Glycoprotein</keyword>
<comment type="subcellular location">
    <subcellularLocation>
        <location evidence="1">Cell membrane</location>
        <topology evidence="1">Multi-pass membrane protein</topology>
    </subcellularLocation>
</comment>
<dbReference type="GO" id="GO:0050907">
    <property type="term" value="P:detection of chemical stimulus involved in sensory perception"/>
    <property type="evidence" value="ECO:0007669"/>
    <property type="project" value="UniProtKB-ARBA"/>
</dbReference>
<reference evidence="11" key="2">
    <citation type="journal article" date="2016" name="PLoS ONE">
        <title>Molecular Characterization and Sex Distribution of Chemosensory Receptor Gene Family Based on Transcriptome Analysis of Scaeva pyrastri.</title>
        <authorList>
            <person name="Li X.M."/>
            <person name="Zhu X.Y."/>
            <person name="He P."/>
            <person name="Xu L."/>
            <person name="Sun L."/>
            <person name="Chen L."/>
            <person name="Wang Z.Q."/>
            <person name="Deng D.G."/>
            <person name="Zhang Y.N."/>
        </authorList>
    </citation>
    <scope>NUCLEOTIDE SEQUENCE</scope>
</reference>
<dbReference type="Gene3D" id="1.10.287.70">
    <property type="match status" value="1"/>
</dbReference>
<dbReference type="GO" id="GO:0005886">
    <property type="term" value="C:plasma membrane"/>
    <property type="evidence" value="ECO:0007669"/>
    <property type="project" value="UniProtKB-SubCell"/>
</dbReference>
<proteinExistence type="evidence at transcript level"/>
<comment type="similarity">
    <text evidence="2">Belongs to the glutamate-gated ion channel (TC 1.A.10.1) family.</text>
</comment>
<dbReference type="PANTHER" id="PTHR42643">
    <property type="entry name" value="IONOTROPIC RECEPTOR 20A-RELATED"/>
    <property type="match status" value="1"/>
</dbReference>
<evidence type="ECO:0000259" key="10">
    <source>
        <dbReference type="Pfam" id="PF00060"/>
    </source>
</evidence>
<keyword evidence="3" id="KW-1003">Cell membrane</keyword>
<organism evidence="11">
    <name type="scientific">Scaeva pyrastri</name>
    <name type="common">Hoverfly</name>
    <name type="synonym">Musca pyrastri</name>
    <dbReference type="NCBI Taxonomy" id="219539"/>
    <lineage>
        <taxon>Eukaryota</taxon>
        <taxon>Metazoa</taxon>
        <taxon>Ecdysozoa</taxon>
        <taxon>Arthropoda</taxon>
        <taxon>Hexapoda</taxon>
        <taxon>Insecta</taxon>
        <taxon>Pterygota</taxon>
        <taxon>Neoptera</taxon>
        <taxon>Endopterygota</taxon>
        <taxon>Diptera</taxon>
        <taxon>Brachycera</taxon>
        <taxon>Muscomorpha</taxon>
        <taxon>Syrphoidea</taxon>
        <taxon>Syrphidae</taxon>
        <taxon>Syrphinae</taxon>
        <taxon>Syrphini</taxon>
        <taxon>Scaeva</taxon>
    </lineage>
</organism>
<keyword evidence="4 9" id="KW-0812">Transmembrane</keyword>
<sequence>LKITTDIINQEQNEVMPKNLLERCIWFTVQLFLKQSCSEPYNGYRAKFLMIVFWISATYVLADVYSAQLTSQFARPAHEQPINNLQKLHRAILREGYRLYVEKDSSSLEMLQNGTEIFRNLYALMKKQTDYEGYLIDSVESGIKLIADGLENKVVMGGRETLYFNMKQFGFKTFQLSQKLYTRYSAVAVQLGCPFLDSLNEVLIRLFEGGILEKMTNAEYEALSRLVDVNGLTNKFEQQDGVNSNAAAATTDNNKENKKFKNQSSDYIIQPINLRMLQGAFIALGFGWGLAVGIFLLEFFFGNQYFSVFKRLNGCFQQLCRRLKLTCQNYWKRYFS</sequence>
<name>A0A1B3B7C6_SCAPY</name>
<feature type="domain" description="Ionotropic glutamate receptor C-terminal" evidence="10">
    <location>
        <begin position="13"/>
        <end position="287"/>
    </location>
</feature>
<evidence type="ECO:0000256" key="1">
    <source>
        <dbReference type="ARBA" id="ARBA00004651"/>
    </source>
</evidence>
<keyword evidence="6 9" id="KW-0472">Membrane</keyword>
<keyword evidence="7 11" id="KW-0675">Receptor</keyword>
<evidence type="ECO:0000313" key="11">
    <source>
        <dbReference type="EMBL" id="AOE48108.1"/>
    </source>
</evidence>
<evidence type="ECO:0000256" key="4">
    <source>
        <dbReference type="ARBA" id="ARBA00022692"/>
    </source>
</evidence>
<evidence type="ECO:0000256" key="7">
    <source>
        <dbReference type="ARBA" id="ARBA00023170"/>
    </source>
</evidence>
<dbReference type="Pfam" id="PF00060">
    <property type="entry name" value="Lig_chan"/>
    <property type="match status" value="1"/>
</dbReference>
<feature type="non-terminal residue" evidence="11">
    <location>
        <position position="336"/>
    </location>
</feature>
<evidence type="ECO:0000256" key="6">
    <source>
        <dbReference type="ARBA" id="ARBA00023136"/>
    </source>
</evidence>
<evidence type="ECO:0000256" key="3">
    <source>
        <dbReference type="ARBA" id="ARBA00022475"/>
    </source>
</evidence>
<evidence type="ECO:0000256" key="2">
    <source>
        <dbReference type="ARBA" id="ARBA00008685"/>
    </source>
</evidence>
<protein>
    <submittedName>
        <fullName evidence="11">Putative ionotropic receptor IR4</fullName>
    </submittedName>
</protein>
<evidence type="ECO:0000256" key="8">
    <source>
        <dbReference type="ARBA" id="ARBA00023180"/>
    </source>
</evidence>
<dbReference type="EMBL" id="KU291858">
    <property type="protein sequence ID" value="AOE48108.1"/>
    <property type="molecule type" value="mRNA"/>
</dbReference>
<dbReference type="GO" id="GO:0015276">
    <property type="term" value="F:ligand-gated monoatomic ion channel activity"/>
    <property type="evidence" value="ECO:0007669"/>
    <property type="project" value="InterPro"/>
</dbReference>
<evidence type="ECO:0000256" key="9">
    <source>
        <dbReference type="SAM" id="Phobius"/>
    </source>
</evidence>
<dbReference type="InterPro" id="IPR052192">
    <property type="entry name" value="Insect_Ionotropic_Sensory_Rcpt"/>
</dbReference>
<feature type="non-terminal residue" evidence="11">
    <location>
        <position position="1"/>
    </location>
</feature>
<dbReference type="AlphaFoldDB" id="A0A1B3B7C6"/>
<accession>A0A1B3B7C6</accession>
<dbReference type="SUPFAM" id="SSF53850">
    <property type="entry name" value="Periplasmic binding protein-like II"/>
    <property type="match status" value="1"/>
</dbReference>
<dbReference type="InterPro" id="IPR001320">
    <property type="entry name" value="Iontro_rcpt_C"/>
</dbReference>
<reference evidence="11" key="1">
    <citation type="submission" date="2015-12" db="EMBL/GenBank/DDBJ databases">
        <authorList>
            <person name="Shamseldin A."/>
            <person name="Moawad H."/>
            <person name="Abd El-Rahim W.M."/>
            <person name="Sadowsky M.J."/>
        </authorList>
    </citation>
    <scope>NUCLEOTIDE SEQUENCE</scope>
</reference>
<keyword evidence="5 9" id="KW-1133">Transmembrane helix</keyword>